<dbReference type="InterPro" id="IPR036457">
    <property type="entry name" value="PPM-type-like_dom_sf"/>
</dbReference>
<evidence type="ECO:0000313" key="3">
    <source>
        <dbReference type="EMBL" id="GAA0576992.1"/>
    </source>
</evidence>
<feature type="region of interest" description="Disordered" evidence="1">
    <location>
        <begin position="113"/>
        <end position="135"/>
    </location>
</feature>
<evidence type="ECO:0000313" key="6">
    <source>
        <dbReference type="Proteomes" id="UP001501427"/>
    </source>
</evidence>
<keyword evidence="6" id="KW-1185">Reference proteome</keyword>
<reference evidence="3" key="4">
    <citation type="submission" date="2023-12" db="EMBL/GenBank/DDBJ databases">
        <authorList>
            <person name="Sun Q."/>
            <person name="Inoue M."/>
        </authorList>
    </citation>
    <scope>NUCLEOTIDE SEQUENCE</scope>
    <source>
        <strain evidence="3">JCM 10667</strain>
    </source>
</reference>
<feature type="region of interest" description="Disordered" evidence="1">
    <location>
        <begin position="1"/>
        <end position="34"/>
    </location>
</feature>
<feature type="region of interest" description="Disordered" evidence="1">
    <location>
        <begin position="248"/>
        <end position="291"/>
    </location>
</feature>
<feature type="compositionally biased region" description="Low complexity" evidence="1">
    <location>
        <begin position="63"/>
        <end position="79"/>
    </location>
</feature>
<dbReference type="Proteomes" id="UP001501427">
    <property type="component" value="Unassembled WGS sequence"/>
</dbReference>
<reference evidence="3" key="1">
    <citation type="journal article" date="2014" name="Int. J. Syst. Evol. Microbiol.">
        <title>Complete genome of a new Firmicutes species belonging to the dominant human colonic microbiota ('Ruminococcus bicirculans') reveals two chromosomes and a selective capacity to utilize plant glucans.</title>
        <authorList>
            <consortium name="NISC Comparative Sequencing Program"/>
            <person name="Wegmann U."/>
            <person name="Louis P."/>
            <person name="Goesmann A."/>
            <person name="Henrissat B."/>
            <person name="Duncan S.H."/>
            <person name="Flint H.J."/>
        </authorList>
    </citation>
    <scope>NUCLEOTIDE SEQUENCE</scope>
    <source>
        <strain evidence="3">JCM 10667</strain>
    </source>
</reference>
<dbReference type="RefSeq" id="WP_184886997.1">
    <property type="nucleotide sequence ID" value="NZ_BAAAHD010000043.1"/>
</dbReference>
<dbReference type="Gene3D" id="3.60.40.10">
    <property type="entry name" value="PPM-type phosphatase domain"/>
    <property type="match status" value="1"/>
</dbReference>
<dbReference type="EMBL" id="JACHMV010000001">
    <property type="protein sequence ID" value="MBB4776852.1"/>
    <property type="molecule type" value="Genomic_DNA"/>
</dbReference>
<comment type="caution">
    <text evidence="4">The sequence shown here is derived from an EMBL/GenBank/DDBJ whole genome shotgun (WGS) entry which is preliminary data.</text>
</comment>
<reference evidence="6" key="2">
    <citation type="journal article" date="2019" name="Int. J. Syst. Evol. Microbiol.">
        <title>The Global Catalogue of Microorganisms (GCM) 10K type strain sequencing project: providing services to taxonomists for standard genome sequencing and annotation.</title>
        <authorList>
            <consortium name="The Broad Institute Genomics Platform"/>
            <consortium name="The Broad Institute Genome Sequencing Center for Infectious Disease"/>
            <person name="Wu L."/>
            <person name="Ma J."/>
        </authorList>
    </citation>
    <scope>NUCLEOTIDE SEQUENCE [LARGE SCALE GENOMIC DNA]</scope>
    <source>
        <strain evidence="6">JCM 10667</strain>
    </source>
</reference>
<dbReference type="SMART" id="SM00332">
    <property type="entry name" value="PP2Cc"/>
    <property type="match status" value="1"/>
</dbReference>
<accession>A0A7W7IGT1</accession>
<organism evidence="4 5">
    <name type="scientific">Actinomadura livida</name>
    <dbReference type="NCBI Taxonomy" id="79909"/>
    <lineage>
        <taxon>Bacteria</taxon>
        <taxon>Bacillati</taxon>
        <taxon>Actinomycetota</taxon>
        <taxon>Actinomycetes</taxon>
        <taxon>Streptosporangiales</taxon>
        <taxon>Thermomonosporaceae</taxon>
        <taxon>Actinomadura</taxon>
    </lineage>
</organism>
<feature type="region of interest" description="Disordered" evidence="1">
    <location>
        <begin position="52"/>
        <end position="79"/>
    </location>
</feature>
<dbReference type="SUPFAM" id="SSF81606">
    <property type="entry name" value="PP2C-like"/>
    <property type="match status" value="1"/>
</dbReference>
<sequence length="466" mass="46053">MTGGQHGADDHRADDQGAGHADPDGAKAAEPSCPSCGETVYPGEVFCEECGHRLAGAPPPEPVESAAPGGAGAAPAPAGDPCRGCGGTPIDADGYCETCGMRQPAERDHVEVELPAPGGGNGSGPVAAAGASDRGRRYSRNEDALALAAHAAGVAAVVCDGVGSSQRPEDASRTAADTGAAELVALLGAGEDPEDATRTAALRAASAVAALSTSPGDAPSCTYVSAVTRGGSVTVGWIGDSRAYWLSADGAVDPGEDGTGEGGDEEPATDGSGPETAELSTGDMAELGPSRRLTEDDSWAAFMIAQGALTEAEAEEHPNAHVITAWLGADAGQVSPHVATFRPAGPGTLLVCSDGLWNYFPAARDLAALLAAGPAAPGPDEPAAATASDAANGAGGTATDPAPGPVPDPGHDPAADPLGVARTLVRHALDAGGRDNITVAVIPIPAPRSPHSSIHESIPHSTEQPR</sequence>
<feature type="region of interest" description="Disordered" evidence="1">
    <location>
        <begin position="444"/>
        <end position="466"/>
    </location>
</feature>
<reference evidence="4 5" key="3">
    <citation type="submission" date="2020-08" db="EMBL/GenBank/DDBJ databases">
        <title>Sequencing the genomes of 1000 actinobacteria strains.</title>
        <authorList>
            <person name="Klenk H.-P."/>
        </authorList>
    </citation>
    <scope>NUCLEOTIDE SEQUENCE [LARGE SCALE GENOMIC DNA]</scope>
    <source>
        <strain evidence="4 5">DSM 44772</strain>
    </source>
</reference>
<feature type="compositionally biased region" description="Low complexity" evidence="1">
    <location>
        <begin position="381"/>
        <end position="401"/>
    </location>
</feature>
<dbReference type="Pfam" id="PF13672">
    <property type="entry name" value="PP2C_2"/>
    <property type="match status" value="1"/>
</dbReference>
<gene>
    <name evidence="4" type="ORF">F4557_005270</name>
    <name evidence="3" type="ORF">GCM10009546_44320</name>
</gene>
<dbReference type="Proteomes" id="UP000549343">
    <property type="component" value="Unassembled WGS sequence"/>
</dbReference>
<protein>
    <submittedName>
        <fullName evidence="4">Serine/threonine protein phosphatase PrpC</fullName>
    </submittedName>
</protein>
<name>A0A7W7IGT1_9ACTN</name>
<feature type="compositionally biased region" description="Acidic residues" evidence="1">
    <location>
        <begin position="254"/>
        <end position="268"/>
    </location>
</feature>
<evidence type="ECO:0000256" key="1">
    <source>
        <dbReference type="SAM" id="MobiDB-lite"/>
    </source>
</evidence>
<evidence type="ECO:0000313" key="5">
    <source>
        <dbReference type="Proteomes" id="UP000549343"/>
    </source>
</evidence>
<feature type="domain" description="PPM-type phosphatase" evidence="2">
    <location>
        <begin position="127"/>
        <end position="444"/>
    </location>
</feature>
<evidence type="ECO:0000313" key="4">
    <source>
        <dbReference type="EMBL" id="MBB4776852.1"/>
    </source>
</evidence>
<proteinExistence type="predicted"/>
<evidence type="ECO:0000259" key="2">
    <source>
        <dbReference type="PROSITE" id="PS51746"/>
    </source>
</evidence>
<dbReference type="EMBL" id="BAAAHD010000043">
    <property type="protein sequence ID" value="GAA0576992.1"/>
    <property type="molecule type" value="Genomic_DNA"/>
</dbReference>
<feature type="compositionally biased region" description="Basic and acidic residues" evidence="1">
    <location>
        <begin position="453"/>
        <end position="466"/>
    </location>
</feature>
<dbReference type="AlphaFoldDB" id="A0A7W7IGT1"/>
<dbReference type="PROSITE" id="PS51746">
    <property type="entry name" value="PPM_2"/>
    <property type="match status" value="1"/>
</dbReference>
<feature type="region of interest" description="Disordered" evidence="1">
    <location>
        <begin position="374"/>
        <end position="417"/>
    </location>
</feature>
<feature type="compositionally biased region" description="Basic and acidic residues" evidence="1">
    <location>
        <begin position="7"/>
        <end position="27"/>
    </location>
</feature>
<dbReference type="InterPro" id="IPR001932">
    <property type="entry name" value="PPM-type_phosphatase-like_dom"/>
</dbReference>